<dbReference type="SUPFAM" id="SSF56104">
    <property type="entry name" value="SAICAR synthase-like"/>
    <property type="match status" value="1"/>
</dbReference>
<evidence type="ECO:0000256" key="4">
    <source>
        <dbReference type="RuleBase" id="RU363090"/>
    </source>
</evidence>
<dbReference type="GO" id="GO:0046854">
    <property type="term" value="P:phosphatidylinositol phosphate biosynthetic process"/>
    <property type="evidence" value="ECO:0007669"/>
    <property type="project" value="TreeGrafter"/>
</dbReference>
<evidence type="ECO:0000313" key="7">
    <source>
        <dbReference type="Proteomes" id="UP000694701"/>
    </source>
</evidence>
<comment type="similarity">
    <text evidence="1 4">Belongs to the inositol phosphokinase (IPK) family.</text>
</comment>
<dbReference type="Proteomes" id="UP000694701">
    <property type="component" value="Unplaced"/>
</dbReference>
<name>A0A8C2CPG4_CYPCA</name>
<dbReference type="InterPro" id="IPR005522">
    <property type="entry name" value="IPK"/>
</dbReference>
<feature type="compositionally biased region" description="Low complexity" evidence="5">
    <location>
        <begin position="28"/>
        <end position="40"/>
    </location>
</feature>
<feature type="region of interest" description="Disordered" evidence="5">
    <location>
        <begin position="28"/>
        <end position="52"/>
    </location>
</feature>
<dbReference type="AlphaFoldDB" id="A0A8C2CPG4"/>
<proteinExistence type="inferred from homology"/>
<dbReference type="InterPro" id="IPR038286">
    <property type="entry name" value="IPK_sf"/>
</dbReference>
<evidence type="ECO:0000256" key="5">
    <source>
        <dbReference type="SAM" id="MobiDB-lite"/>
    </source>
</evidence>
<dbReference type="Pfam" id="PF03770">
    <property type="entry name" value="IPK"/>
    <property type="match status" value="2"/>
</dbReference>
<dbReference type="GO" id="GO:0005737">
    <property type="term" value="C:cytoplasm"/>
    <property type="evidence" value="ECO:0007669"/>
    <property type="project" value="TreeGrafter"/>
</dbReference>
<dbReference type="Gene3D" id="3.30.470.160">
    <property type="entry name" value="Inositol polyphosphate kinase"/>
    <property type="match status" value="2"/>
</dbReference>
<evidence type="ECO:0000256" key="3">
    <source>
        <dbReference type="ARBA" id="ARBA00022777"/>
    </source>
</evidence>
<dbReference type="EC" id="2.7.-.-" evidence="4"/>
<protein>
    <recommendedName>
        <fullName evidence="4">Kinase</fullName>
        <ecNumber evidence="4">2.7.-.-</ecNumber>
    </recommendedName>
</protein>
<dbReference type="GO" id="GO:0032958">
    <property type="term" value="P:inositol phosphate biosynthetic process"/>
    <property type="evidence" value="ECO:0007669"/>
    <property type="project" value="InterPro"/>
</dbReference>
<dbReference type="PANTHER" id="PTHR12400:SF77">
    <property type="entry name" value="KINASE"/>
    <property type="match status" value="1"/>
</dbReference>
<evidence type="ECO:0000313" key="6">
    <source>
        <dbReference type="Ensembl" id="ENSCCRP00020014833.1"/>
    </source>
</evidence>
<sequence length="345" mass="38630">YVEESMEKDGEEELVPHPVLSRVLFHSSTSSSSSFNNSSADSDEVFSENEDTVARRQTMRKVSGILGRLGKHKAVHLGSAESPRNSELVSWIQLAGHQGNVRLSEGGEVLKRFCEVEAICLQALMSDALCQFVPHYFGHISQDGERYIRLKDLLSGLKNPVIMDCKMGVRTYQEEEIIKARSNASIRSDMYQKMVKVDPAAPTAEEHAQKGVTKLRYLQWRDDSSSTSSLGFRIEGIVVRNKRLKAWSHDNYNQGALNEALKESSFFNRHEVSIIGSSLLFVHDCSSKANIWMIDFGKTIPTPEDVQLRHDVPWVEGNREDGYLIGLTSLITLLGEAIKQAGEQS</sequence>
<evidence type="ECO:0000256" key="2">
    <source>
        <dbReference type="ARBA" id="ARBA00022679"/>
    </source>
</evidence>
<evidence type="ECO:0000256" key="1">
    <source>
        <dbReference type="ARBA" id="ARBA00007374"/>
    </source>
</evidence>
<keyword evidence="2 4" id="KW-0808">Transferase</keyword>
<dbReference type="PANTHER" id="PTHR12400">
    <property type="entry name" value="INOSITOL POLYPHOSPHATE KINASE"/>
    <property type="match status" value="1"/>
</dbReference>
<keyword evidence="3 4" id="KW-0418">Kinase</keyword>
<reference evidence="6" key="1">
    <citation type="submission" date="2025-08" db="UniProtKB">
        <authorList>
            <consortium name="Ensembl"/>
        </authorList>
    </citation>
    <scope>IDENTIFICATION</scope>
</reference>
<dbReference type="GO" id="GO:0005634">
    <property type="term" value="C:nucleus"/>
    <property type="evidence" value="ECO:0007669"/>
    <property type="project" value="TreeGrafter"/>
</dbReference>
<dbReference type="GO" id="GO:0000828">
    <property type="term" value="F:inositol hexakisphosphate kinase activity"/>
    <property type="evidence" value="ECO:0007669"/>
    <property type="project" value="TreeGrafter"/>
</dbReference>
<dbReference type="Ensembl" id="ENSCCRT00020016318.1">
    <property type="protein sequence ID" value="ENSCCRP00020014833.1"/>
    <property type="gene ID" value="ENSCCRG00020007205.1"/>
</dbReference>
<organism evidence="6 7">
    <name type="scientific">Cyprinus carpio</name>
    <name type="common">Common carp</name>
    <dbReference type="NCBI Taxonomy" id="7962"/>
    <lineage>
        <taxon>Eukaryota</taxon>
        <taxon>Metazoa</taxon>
        <taxon>Chordata</taxon>
        <taxon>Craniata</taxon>
        <taxon>Vertebrata</taxon>
        <taxon>Euteleostomi</taxon>
        <taxon>Actinopterygii</taxon>
        <taxon>Neopterygii</taxon>
        <taxon>Teleostei</taxon>
        <taxon>Ostariophysi</taxon>
        <taxon>Cypriniformes</taxon>
        <taxon>Cyprinidae</taxon>
        <taxon>Cyprininae</taxon>
        <taxon>Cyprinus</taxon>
    </lineage>
</organism>
<feature type="compositionally biased region" description="Acidic residues" evidence="5">
    <location>
        <begin position="41"/>
        <end position="51"/>
    </location>
</feature>
<accession>A0A8C2CPG4</accession>